<dbReference type="SUPFAM" id="SSF52047">
    <property type="entry name" value="RNI-like"/>
    <property type="match status" value="1"/>
</dbReference>
<gene>
    <name evidence="2" type="ORF">HK103_004245</name>
</gene>
<sequence length="371" mass="43861">MEQLPHDILYLILEYMQADDVRNLSMANRHLYEFFGPLYDLGKSMRKGYRNRVWPSIELSRKTIKMPVRIIKPLAVLASSRFRFDAITITSSIYKYNKDLSVSKAVQVYIDTETEAGDIDALFEISNLKDITFREIRDVQVRQKYLDNMARWRKRMKLEYADFGYSGTQELCRSLQNQSVLQSITLHYCDLNDKAVRLFADTLPDCSLGYVDLSFNNITWSGIHSFTRAYDSVDRKIHFKCLDINSRDNADYSVYYFQHLKTDELVQHGYARDWTFTNEHQEKIALILKPKVIYYFPMMDSNLDQYDYYIVRDDQFSRTLEVELEYPQLETLVTHTVSHNENTLKFLGNPGHYDSQLHYLLESALYSRLDR</sequence>
<dbReference type="SUPFAM" id="SSF81383">
    <property type="entry name" value="F-box domain"/>
    <property type="match status" value="1"/>
</dbReference>
<evidence type="ECO:0000259" key="1">
    <source>
        <dbReference type="PROSITE" id="PS50181"/>
    </source>
</evidence>
<dbReference type="InterPro" id="IPR001810">
    <property type="entry name" value="F-box_dom"/>
</dbReference>
<dbReference type="InterPro" id="IPR036047">
    <property type="entry name" value="F-box-like_dom_sf"/>
</dbReference>
<feature type="domain" description="F-box" evidence="1">
    <location>
        <begin position="1"/>
        <end position="57"/>
    </location>
</feature>
<accession>A0AAD5UGW1</accession>
<dbReference type="InterPro" id="IPR032675">
    <property type="entry name" value="LRR_dom_sf"/>
</dbReference>
<comment type="caution">
    <text evidence="2">The sequence shown here is derived from an EMBL/GenBank/DDBJ whole genome shotgun (WGS) entry which is preliminary data.</text>
</comment>
<dbReference type="CDD" id="cd09917">
    <property type="entry name" value="F-box_SF"/>
    <property type="match status" value="1"/>
</dbReference>
<dbReference type="AlphaFoldDB" id="A0AAD5UGW1"/>
<keyword evidence="3" id="KW-1185">Reference proteome</keyword>
<name>A0AAD5UGW1_9FUNG</name>
<dbReference type="PROSITE" id="PS50181">
    <property type="entry name" value="FBOX"/>
    <property type="match status" value="1"/>
</dbReference>
<dbReference type="Gene3D" id="3.80.10.10">
    <property type="entry name" value="Ribonuclease Inhibitor"/>
    <property type="match status" value="1"/>
</dbReference>
<organism evidence="2 3">
    <name type="scientific">Boothiomyces macroporosus</name>
    <dbReference type="NCBI Taxonomy" id="261099"/>
    <lineage>
        <taxon>Eukaryota</taxon>
        <taxon>Fungi</taxon>
        <taxon>Fungi incertae sedis</taxon>
        <taxon>Chytridiomycota</taxon>
        <taxon>Chytridiomycota incertae sedis</taxon>
        <taxon>Chytridiomycetes</taxon>
        <taxon>Rhizophydiales</taxon>
        <taxon>Terramycetaceae</taxon>
        <taxon>Boothiomyces</taxon>
    </lineage>
</organism>
<proteinExistence type="predicted"/>
<evidence type="ECO:0000313" key="2">
    <source>
        <dbReference type="EMBL" id="KAJ3257777.1"/>
    </source>
</evidence>
<protein>
    <recommendedName>
        <fullName evidence="1">F-box domain-containing protein</fullName>
    </recommendedName>
</protein>
<dbReference type="Proteomes" id="UP001210925">
    <property type="component" value="Unassembled WGS sequence"/>
</dbReference>
<dbReference type="EMBL" id="JADGKB010000034">
    <property type="protein sequence ID" value="KAJ3257777.1"/>
    <property type="molecule type" value="Genomic_DNA"/>
</dbReference>
<reference evidence="2" key="1">
    <citation type="submission" date="2020-05" db="EMBL/GenBank/DDBJ databases">
        <title>Phylogenomic resolution of chytrid fungi.</title>
        <authorList>
            <person name="Stajich J.E."/>
            <person name="Amses K."/>
            <person name="Simmons R."/>
            <person name="Seto K."/>
            <person name="Myers J."/>
            <person name="Bonds A."/>
            <person name="Quandt C.A."/>
            <person name="Barry K."/>
            <person name="Liu P."/>
            <person name="Grigoriev I."/>
            <person name="Longcore J.E."/>
            <person name="James T.Y."/>
        </authorList>
    </citation>
    <scope>NUCLEOTIDE SEQUENCE</scope>
    <source>
        <strain evidence="2">PLAUS21</strain>
    </source>
</reference>
<evidence type="ECO:0000313" key="3">
    <source>
        <dbReference type="Proteomes" id="UP001210925"/>
    </source>
</evidence>